<dbReference type="PATRIC" id="fig|1263867.3.peg.3901"/>
<evidence type="ECO:0000313" key="1">
    <source>
        <dbReference type="EMBL" id="EMB15558.1"/>
    </source>
</evidence>
<name>M2B1B3_9BACT</name>
<sequence length="87" mass="9518">MDSHAESGRCQISEWHSEGFAENQDCDTFYQLDEDEGNRLLRPIGIERCRDEADAGKLGMTIASRCLSGDSVFGSNSLSGVMRCVVG</sequence>
<protein>
    <submittedName>
        <fullName evidence="1">Uncharacterized protein</fullName>
    </submittedName>
</protein>
<evidence type="ECO:0000313" key="2">
    <source>
        <dbReference type="Proteomes" id="UP000011529"/>
    </source>
</evidence>
<accession>M2B1B3</accession>
<keyword evidence="2" id="KW-1185">Reference proteome</keyword>
<dbReference type="Proteomes" id="UP000011529">
    <property type="component" value="Unassembled WGS sequence"/>
</dbReference>
<reference evidence="1" key="1">
    <citation type="submission" date="2012-11" db="EMBL/GenBank/DDBJ databases">
        <title>Permanent draft genomes of Rhodopirellula europaea strain SH398 and 6C.</title>
        <authorList>
            <person name="Richter M."/>
            <person name="Richter-Heitmann T."/>
            <person name="Frank C."/>
            <person name="Harder J."/>
            <person name="Glockner F.O."/>
        </authorList>
    </citation>
    <scope>NUCLEOTIDE SEQUENCE</scope>
    <source>
        <strain evidence="1">6C</strain>
    </source>
</reference>
<dbReference type="AlphaFoldDB" id="M2B1B3"/>
<proteinExistence type="predicted"/>
<reference evidence="1" key="2">
    <citation type="journal article" date="2013" name="Mar. Genomics">
        <title>Expression of sulfatases in Rhodopirellula baltica and the diversity of sulfatases in the genus Rhodopirellula.</title>
        <authorList>
            <person name="Wegner C.E."/>
            <person name="Richter-Heitmann T."/>
            <person name="Klindworth A."/>
            <person name="Klockow C."/>
            <person name="Richter M."/>
            <person name="Achstetter T."/>
            <person name="Glockner F.O."/>
            <person name="Harder J."/>
        </authorList>
    </citation>
    <scope>NUCLEOTIDE SEQUENCE [LARGE SCALE GENOMIC DNA]</scope>
    <source>
        <strain evidence="1">6C</strain>
    </source>
</reference>
<comment type="caution">
    <text evidence="1">The sequence shown here is derived from an EMBL/GenBank/DDBJ whole genome shotgun (WGS) entry which is preliminary data.</text>
</comment>
<gene>
    <name evidence="1" type="ORF">RE6C_03647</name>
</gene>
<organism evidence="1 2">
    <name type="scientific">Rhodopirellula europaea 6C</name>
    <dbReference type="NCBI Taxonomy" id="1263867"/>
    <lineage>
        <taxon>Bacteria</taxon>
        <taxon>Pseudomonadati</taxon>
        <taxon>Planctomycetota</taxon>
        <taxon>Planctomycetia</taxon>
        <taxon>Pirellulales</taxon>
        <taxon>Pirellulaceae</taxon>
        <taxon>Rhodopirellula</taxon>
    </lineage>
</organism>
<dbReference type="EMBL" id="ANMO01000168">
    <property type="protein sequence ID" value="EMB15558.1"/>
    <property type="molecule type" value="Genomic_DNA"/>
</dbReference>